<reference evidence="4" key="2">
    <citation type="submission" date="2025-08" db="UniProtKB">
        <authorList>
            <consortium name="Ensembl"/>
        </authorList>
    </citation>
    <scope>IDENTIFICATION</scope>
</reference>
<dbReference type="CDD" id="cd00109">
    <property type="entry name" value="Kunitz-type"/>
    <property type="match status" value="1"/>
</dbReference>
<keyword evidence="2" id="KW-0732">Signal</keyword>
<organism evidence="4 5">
    <name type="scientific">Peromyscus maniculatus bairdii</name>
    <name type="common">Prairie deer mouse</name>
    <dbReference type="NCBI Taxonomy" id="230844"/>
    <lineage>
        <taxon>Eukaryota</taxon>
        <taxon>Metazoa</taxon>
        <taxon>Chordata</taxon>
        <taxon>Craniata</taxon>
        <taxon>Vertebrata</taxon>
        <taxon>Euteleostomi</taxon>
        <taxon>Mammalia</taxon>
        <taxon>Eutheria</taxon>
        <taxon>Euarchontoglires</taxon>
        <taxon>Glires</taxon>
        <taxon>Rodentia</taxon>
        <taxon>Myomorpha</taxon>
        <taxon>Muroidea</taxon>
        <taxon>Cricetidae</taxon>
        <taxon>Neotominae</taxon>
        <taxon>Peromyscus</taxon>
    </lineage>
</organism>
<evidence type="ECO:0000313" key="5">
    <source>
        <dbReference type="Proteomes" id="UP000694547"/>
    </source>
</evidence>
<dbReference type="Gene3D" id="4.10.410.10">
    <property type="entry name" value="Pancreatic trypsin inhibitor Kunitz domain"/>
    <property type="match status" value="1"/>
</dbReference>
<feature type="chain" id="PRO_5034253741" evidence="2">
    <location>
        <begin position="25"/>
        <end position="104"/>
    </location>
</feature>
<dbReference type="InterPro" id="IPR002223">
    <property type="entry name" value="Kunitz_BPTI"/>
</dbReference>
<keyword evidence="5" id="KW-1185">Reference proteome</keyword>
<evidence type="ECO:0000256" key="1">
    <source>
        <dbReference type="ARBA" id="ARBA00023157"/>
    </source>
</evidence>
<reference evidence="4" key="3">
    <citation type="submission" date="2025-09" db="UniProtKB">
        <authorList>
            <consortium name="Ensembl"/>
        </authorList>
    </citation>
    <scope>IDENTIFICATION</scope>
</reference>
<dbReference type="Ensembl" id="ENSPEMT00000028186.2">
    <property type="protein sequence ID" value="ENSPEMP00000023812.1"/>
    <property type="gene ID" value="ENSPEMG00000020743.2"/>
</dbReference>
<dbReference type="GO" id="GO:0005615">
    <property type="term" value="C:extracellular space"/>
    <property type="evidence" value="ECO:0007669"/>
    <property type="project" value="TreeGrafter"/>
</dbReference>
<accession>A0A8C8TVK2</accession>
<dbReference type="PRINTS" id="PR00759">
    <property type="entry name" value="BASICPTASE"/>
</dbReference>
<dbReference type="InterPro" id="IPR036880">
    <property type="entry name" value="Kunitz_BPTI_sf"/>
</dbReference>
<dbReference type="Proteomes" id="UP000694547">
    <property type="component" value="Chromosome 4"/>
</dbReference>
<dbReference type="PROSITE" id="PS00280">
    <property type="entry name" value="BPTI_KUNITZ_1"/>
    <property type="match status" value="1"/>
</dbReference>
<dbReference type="InterPro" id="IPR020901">
    <property type="entry name" value="Prtase_inh_Kunz-CS"/>
</dbReference>
<dbReference type="Pfam" id="PF00014">
    <property type="entry name" value="Kunitz_BPTI"/>
    <property type="match status" value="1"/>
</dbReference>
<dbReference type="PROSITE" id="PS50279">
    <property type="entry name" value="BPTI_KUNITZ_2"/>
    <property type="match status" value="1"/>
</dbReference>
<proteinExistence type="predicted"/>
<dbReference type="SMART" id="SM00131">
    <property type="entry name" value="KU"/>
    <property type="match status" value="1"/>
</dbReference>
<feature type="domain" description="BPTI/Kunitz inhibitor" evidence="3">
    <location>
        <begin position="48"/>
        <end position="98"/>
    </location>
</feature>
<evidence type="ECO:0000256" key="2">
    <source>
        <dbReference type="SAM" id="SignalP"/>
    </source>
</evidence>
<evidence type="ECO:0000313" key="4">
    <source>
        <dbReference type="Ensembl" id="ENSPEMP00000023812.1"/>
    </source>
</evidence>
<protein>
    <submittedName>
        <fullName evidence="4">Serine protease inhibitor, Kunitz type 5</fullName>
    </submittedName>
</protein>
<dbReference type="SUPFAM" id="SSF57362">
    <property type="entry name" value="BPTI-like"/>
    <property type="match status" value="1"/>
</dbReference>
<feature type="signal peptide" evidence="2">
    <location>
        <begin position="1"/>
        <end position="24"/>
    </location>
</feature>
<dbReference type="PANTHER" id="PTHR10083:SF374">
    <property type="entry name" value="BPTI_KUNITZ INHIBITOR DOMAIN-CONTAINING PROTEIN"/>
    <property type="match status" value="1"/>
</dbReference>
<keyword evidence="1" id="KW-1015">Disulfide bond</keyword>
<sequence length="104" mass="11873">MEAQGMRLALRLLTFSLLMQMISSDLHFKGLRKQLCESGHLGGKTAICNHPVKKGTCNLAVFRYYFNKITSLCEPFVFSGCGGNRNNFKSKYLCEFYCVFKQKD</sequence>
<dbReference type="InterPro" id="IPR050098">
    <property type="entry name" value="TFPI/VKTCI-like"/>
</dbReference>
<dbReference type="AlphaFoldDB" id="A0A8C8TVK2"/>
<dbReference type="GO" id="GO:0004867">
    <property type="term" value="F:serine-type endopeptidase inhibitor activity"/>
    <property type="evidence" value="ECO:0007669"/>
    <property type="project" value="InterPro"/>
</dbReference>
<dbReference type="PANTHER" id="PTHR10083">
    <property type="entry name" value="KUNITZ-TYPE PROTEASE INHIBITOR-RELATED"/>
    <property type="match status" value="1"/>
</dbReference>
<evidence type="ECO:0000259" key="3">
    <source>
        <dbReference type="PROSITE" id="PS50279"/>
    </source>
</evidence>
<name>A0A8C8TVK2_PERMB</name>
<reference evidence="4 5" key="1">
    <citation type="submission" date="2018-10" db="EMBL/GenBank/DDBJ databases">
        <title>Improved assembly of the deer mouse Peromyscus maniculatus genome.</title>
        <authorList>
            <person name="Lassance J.-M."/>
            <person name="Hoekstra H.E."/>
        </authorList>
    </citation>
    <scope>NUCLEOTIDE SEQUENCE [LARGE SCALE GENOMIC DNA]</scope>
</reference>
<dbReference type="GeneTree" id="ENSGT00940000168105"/>